<evidence type="ECO:0008006" key="6">
    <source>
        <dbReference type="Google" id="ProtNLM"/>
    </source>
</evidence>
<dbReference type="RefSeq" id="WP_189736029.1">
    <property type="nucleotide sequence ID" value="NZ_BMRL01000004.1"/>
</dbReference>
<feature type="compositionally biased region" description="Gly residues" evidence="1">
    <location>
        <begin position="322"/>
        <end position="343"/>
    </location>
</feature>
<dbReference type="EMBL" id="BNEC01000005">
    <property type="protein sequence ID" value="GHI71320.1"/>
    <property type="molecule type" value="Genomic_DNA"/>
</dbReference>
<feature type="region of interest" description="Disordered" evidence="1">
    <location>
        <begin position="30"/>
        <end position="63"/>
    </location>
</feature>
<evidence type="ECO:0000313" key="4">
    <source>
        <dbReference type="EMBL" id="GHI71320.1"/>
    </source>
</evidence>
<protein>
    <recommendedName>
        <fullName evidence="6">LPXTG cell wall anchor domain-containing protein</fullName>
    </recommendedName>
</protein>
<gene>
    <name evidence="4" type="ORF">Snoj_52380</name>
</gene>
<keyword evidence="3" id="KW-0732">Signal</keyword>
<reference evidence="5" key="1">
    <citation type="submission" date="2023-07" db="EMBL/GenBank/DDBJ databases">
        <title>Whole genome shotgun sequence of Streptomyces nojiriensis NBRC 13794.</title>
        <authorList>
            <person name="Komaki H."/>
            <person name="Tamura T."/>
        </authorList>
    </citation>
    <scope>NUCLEOTIDE SEQUENCE [LARGE SCALE GENOMIC DNA]</scope>
    <source>
        <strain evidence="5">NBRC 13794</strain>
    </source>
</reference>
<feature type="chain" id="PRO_5046070317" description="LPXTG cell wall anchor domain-containing protein" evidence="3">
    <location>
        <begin position="28"/>
        <end position="398"/>
    </location>
</feature>
<feature type="compositionally biased region" description="Low complexity" evidence="1">
    <location>
        <begin position="39"/>
        <end position="60"/>
    </location>
</feature>
<organism evidence="4 5">
    <name type="scientific">Streptomyces nojiriensis</name>
    <dbReference type="NCBI Taxonomy" id="66374"/>
    <lineage>
        <taxon>Bacteria</taxon>
        <taxon>Bacillati</taxon>
        <taxon>Actinomycetota</taxon>
        <taxon>Actinomycetes</taxon>
        <taxon>Kitasatosporales</taxon>
        <taxon>Streptomycetaceae</taxon>
        <taxon>Streptomyces</taxon>
    </lineage>
</organism>
<name>A0ABQ3ST57_9ACTN</name>
<evidence type="ECO:0000313" key="5">
    <source>
        <dbReference type="Proteomes" id="UP000613974"/>
    </source>
</evidence>
<keyword evidence="2" id="KW-1133">Transmembrane helix</keyword>
<evidence type="ECO:0000256" key="1">
    <source>
        <dbReference type="SAM" id="MobiDB-lite"/>
    </source>
</evidence>
<comment type="caution">
    <text evidence="4">The sequence shown here is derived from an EMBL/GenBank/DDBJ whole genome shotgun (WGS) entry which is preliminary data.</text>
</comment>
<feature type="signal peptide" evidence="3">
    <location>
        <begin position="1"/>
        <end position="27"/>
    </location>
</feature>
<keyword evidence="2" id="KW-0812">Transmembrane</keyword>
<keyword evidence="2" id="KW-0472">Membrane</keyword>
<proteinExistence type="predicted"/>
<feature type="transmembrane region" description="Helical" evidence="2">
    <location>
        <begin position="370"/>
        <end position="389"/>
    </location>
</feature>
<dbReference type="InterPro" id="IPR005506">
    <property type="entry name" value="DUF312_ALF"/>
</dbReference>
<keyword evidence="5" id="KW-1185">Reference proteome</keyword>
<sequence length="398" mass="41249">MKFSRIAAAVTTAALAPAVLIASPAFAAGPDAPANGNHPAPTTPDQTVPDQTTPDQTAPDQAEEDRKTILAIIAHPMASEFMQEAGRKAIADGPKAMRKFIEVDQHNIRMDDYRIEILRLLPGAGPGLKEGINKVLSNGNTIEKLRHFYDVTQHELRDDDNKVEISRLIGTGGTGVKEAGKKALQGTPADRAEFLKTGRHLAQAQDDLVELARIDEGWDGPILTEAIGKLMNGSPTPAELRHFLEVTQYELRDQDNRVAIAKIIDGGGPELVKAGRAALAGTPADRTGFLKTGQHEARAKDQAAKDNEKPTPGKDGKDGKGGDGNGTGTDSGTGGTTGTGTTGTGNTAVTGQGHNGSPLATTGAGDHTTLIAGGAGTALAAGAGLLLAARMRRAGAAR</sequence>
<dbReference type="GeneID" id="95595161"/>
<evidence type="ECO:0000256" key="2">
    <source>
        <dbReference type="SAM" id="Phobius"/>
    </source>
</evidence>
<dbReference type="Proteomes" id="UP000613974">
    <property type="component" value="Unassembled WGS sequence"/>
</dbReference>
<accession>A0ABQ3ST57</accession>
<feature type="compositionally biased region" description="Basic and acidic residues" evidence="1">
    <location>
        <begin position="293"/>
        <end position="321"/>
    </location>
</feature>
<feature type="region of interest" description="Disordered" evidence="1">
    <location>
        <begin position="284"/>
        <end position="362"/>
    </location>
</feature>
<dbReference type="Pfam" id="PF03752">
    <property type="entry name" value="ALF"/>
    <property type="match status" value="2"/>
</dbReference>
<evidence type="ECO:0000256" key="3">
    <source>
        <dbReference type="SAM" id="SignalP"/>
    </source>
</evidence>